<dbReference type="Proteomes" id="UP000567179">
    <property type="component" value="Unassembled WGS sequence"/>
</dbReference>
<proteinExistence type="predicted"/>
<evidence type="ECO:0000256" key="1">
    <source>
        <dbReference type="SAM" id="MobiDB-lite"/>
    </source>
</evidence>
<protein>
    <submittedName>
        <fullName evidence="2">Uncharacterized protein</fullName>
    </submittedName>
</protein>
<comment type="caution">
    <text evidence="2">The sequence shown here is derived from an EMBL/GenBank/DDBJ whole genome shotgun (WGS) entry which is preliminary data.</text>
</comment>
<dbReference type="EMBL" id="JAACJJ010000017">
    <property type="protein sequence ID" value="KAF5323700.1"/>
    <property type="molecule type" value="Genomic_DNA"/>
</dbReference>
<gene>
    <name evidence="2" type="ORF">D9619_012917</name>
</gene>
<accession>A0A8H5BI55</accession>
<keyword evidence="3" id="KW-1185">Reference proteome</keyword>
<evidence type="ECO:0000313" key="3">
    <source>
        <dbReference type="Proteomes" id="UP000567179"/>
    </source>
</evidence>
<dbReference type="OrthoDB" id="3056787at2759"/>
<organism evidence="2 3">
    <name type="scientific">Psilocybe cf. subviscida</name>
    <dbReference type="NCBI Taxonomy" id="2480587"/>
    <lineage>
        <taxon>Eukaryota</taxon>
        <taxon>Fungi</taxon>
        <taxon>Dikarya</taxon>
        <taxon>Basidiomycota</taxon>
        <taxon>Agaricomycotina</taxon>
        <taxon>Agaricomycetes</taxon>
        <taxon>Agaricomycetidae</taxon>
        <taxon>Agaricales</taxon>
        <taxon>Agaricineae</taxon>
        <taxon>Strophariaceae</taxon>
        <taxon>Psilocybe</taxon>
    </lineage>
</organism>
<feature type="region of interest" description="Disordered" evidence="1">
    <location>
        <begin position="77"/>
        <end position="109"/>
    </location>
</feature>
<dbReference type="Gene3D" id="3.20.20.140">
    <property type="entry name" value="Metal-dependent hydrolases"/>
    <property type="match status" value="1"/>
</dbReference>
<evidence type="ECO:0000313" key="2">
    <source>
        <dbReference type="EMBL" id="KAF5323700.1"/>
    </source>
</evidence>
<sequence length="270" mass="29787">MPVLQEQSMNLVLEVNSETGGMVVVKGRCHQFRATNIDVTLSRRITSGRPSRSPHLPVSRFSKRLYRSLKPYLAREMAVNRSQSATRKSQRVAPPPPRNATTPTDGGDERWMTETLSVLNKNTRIWIIEHGDVVIENGSLGSVVCLPLSLRCYTKSPDDTDSKVDIIDSHTRWLTPSLVNIHPYPLSPGVDGLSAHGDTYKLAILGGVTTAQALPGGANNIGGQAFVIKFRETRERSTTNRVLKPPETLGGGTGTEWVHWSIMKHACWNI</sequence>
<name>A0A8H5BI55_9AGAR</name>
<reference evidence="2 3" key="1">
    <citation type="journal article" date="2020" name="ISME J.">
        <title>Uncovering the hidden diversity of litter-decomposition mechanisms in mushroom-forming fungi.</title>
        <authorList>
            <person name="Floudas D."/>
            <person name="Bentzer J."/>
            <person name="Ahren D."/>
            <person name="Johansson T."/>
            <person name="Persson P."/>
            <person name="Tunlid A."/>
        </authorList>
    </citation>
    <scope>NUCLEOTIDE SEQUENCE [LARGE SCALE GENOMIC DNA]</scope>
    <source>
        <strain evidence="2 3">CBS 101986</strain>
    </source>
</reference>
<dbReference type="AlphaFoldDB" id="A0A8H5BI55"/>